<evidence type="ECO:0000313" key="3">
    <source>
        <dbReference type="EMBL" id="OYQ46363.1"/>
    </source>
</evidence>
<proteinExistence type="predicted"/>
<evidence type="ECO:0000259" key="1">
    <source>
        <dbReference type="Pfam" id="PF05598"/>
    </source>
</evidence>
<name>A0A255ZXZ8_9FLAO</name>
<dbReference type="Pfam" id="PF13751">
    <property type="entry name" value="DDE_Tnp_1_6"/>
    <property type="match status" value="1"/>
</dbReference>
<dbReference type="EMBL" id="NOXV01000120">
    <property type="protein sequence ID" value="OYQ46363.1"/>
    <property type="molecule type" value="Genomic_DNA"/>
</dbReference>
<gene>
    <name evidence="3" type="ORF">CHU92_01515</name>
</gene>
<keyword evidence="4" id="KW-1185">Reference proteome</keyword>
<dbReference type="InterPro" id="IPR047629">
    <property type="entry name" value="IS1182_transpos"/>
</dbReference>
<dbReference type="InterPro" id="IPR008490">
    <property type="entry name" value="Transposase_InsH_N"/>
</dbReference>
<organism evidence="3 4">
    <name type="scientific">Flavobacterium cyanobacteriorum</name>
    <dbReference type="NCBI Taxonomy" id="2022802"/>
    <lineage>
        <taxon>Bacteria</taxon>
        <taxon>Pseudomonadati</taxon>
        <taxon>Bacteroidota</taxon>
        <taxon>Flavobacteriia</taxon>
        <taxon>Flavobacteriales</taxon>
        <taxon>Flavobacteriaceae</taxon>
        <taxon>Flavobacterium</taxon>
    </lineage>
</organism>
<dbReference type="OrthoDB" id="1454687at2"/>
<comment type="caution">
    <text evidence="3">The sequence shown here is derived from an EMBL/GenBank/DDBJ whole genome shotgun (WGS) entry which is preliminary data.</text>
</comment>
<evidence type="ECO:0000313" key="4">
    <source>
        <dbReference type="Proteomes" id="UP000216605"/>
    </source>
</evidence>
<protein>
    <submittedName>
        <fullName evidence="3">DDE transposase</fullName>
    </submittedName>
</protein>
<accession>A0A255ZXZ8</accession>
<sequence length="530" mass="60791">MQGKKTFTPQLFVSVNLLDLVPADNFYRKLLTELDLHFIYKATQKYYGKEGQESIDPVVFFKILLVGYLNNINSDRQLIAYCSDSLSIRLFLGYDVHEPLPWHSTISRTRSLYGEEIFLDLFKLVLKMCVSKGMVRGKRQAVDSVFIKANASMDSLVEKEVLDDASAFVNELEENSEFKTTSTRKKLVEQHHAWKEEAYKGMPNATGKDKIDEFGNIIRPKYLSNHTHYSPTDSDARVSVKPGKARQLNYFGQIAVDDAHHVITGACSDFADKRDSQCLEQIVELTEENLNENNIELQELLADGGYSSGEALAYLHQKNINAYIPNFGQYKPEREGFTFHKEENYYQCTKPKGNQAKLLFKGEKTDSKGYTKRTYRSSESDCKNCPLREQCCGKSTKFKKIDDSIHKELYDKMHQKLTQNPEYAKRMVKVRSKTVEPVLGTLINFLNMKRVNTRGIQQANKHVLMASMTYNLKKYLKFIAKKPKSLAQVVSINQGKVNTSLKVTFLKLKRTFLCLLFLNNNIFNPKINLA</sequence>
<evidence type="ECO:0000259" key="2">
    <source>
        <dbReference type="Pfam" id="PF13751"/>
    </source>
</evidence>
<dbReference type="PANTHER" id="PTHR33408">
    <property type="entry name" value="TRANSPOSASE"/>
    <property type="match status" value="1"/>
</dbReference>
<dbReference type="Proteomes" id="UP000216605">
    <property type="component" value="Unassembled WGS sequence"/>
</dbReference>
<dbReference type="AlphaFoldDB" id="A0A255ZXZ8"/>
<feature type="domain" description="Transposase DDE" evidence="2">
    <location>
        <begin position="351"/>
        <end position="475"/>
    </location>
</feature>
<dbReference type="Pfam" id="PF05598">
    <property type="entry name" value="DUF772"/>
    <property type="match status" value="1"/>
</dbReference>
<dbReference type="NCBIfam" id="NF033551">
    <property type="entry name" value="transpos_IS1182"/>
    <property type="match status" value="1"/>
</dbReference>
<dbReference type="RefSeq" id="WP_094411900.1">
    <property type="nucleotide sequence ID" value="NZ_NOXV01000120.1"/>
</dbReference>
<feature type="domain" description="Transposase InsH N-terminal" evidence="1">
    <location>
        <begin position="16"/>
        <end position="111"/>
    </location>
</feature>
<dbReference type="PANTHER" id="PTHR33408:SF4">
    <property type="entry name" value="TRANSPOSASE DDE DOMAIN-CONTAINING PROTEIN"/>
    <property type="match status" value="1"/>
</dbReference>
<reference evidence="3 4" key="1">
    <citation type="submission" date="2017-07" db="EMBL/GenBank/DDBJ databases">
        <title>Flavobacterium cyanobacteriorum sp. nov., isolated from cyanobacterial aggregates in a eutrophic lake.</title>
        <authorList>
            <person name="Cai H."/>
        </authorList>
    </citation>
    <scope>NUCLEOTIDE SEQUENCE [LARGE SCALE GENOMIC DNA]</scope>
    <source>
        <strain evidence="3 4">TH021</strain>
    </source>
</reference>
<dbReference type="InterPro" id="IPR025668">
    <property type="entry name" value="Tnp_DDE_dom"/>
</dbReference>